<gene>
    <name evidence="7" type="ORF">BEH84_01469</name>
</gene>
<evidence type="ECO:0000313" key="8">
    <source>
        <dbReference type="Proteomes" id="UP000095003"/>
    </source>
</evidence>
<name>A0A1E3AYI0_9FIRM</name>
<evidence type="ECO:0000256" key="1">
    <source>
        <dbReference type="ARBA" id="ARBA00007951"/>
    </source>
</evidence>
<dbReference type="SUPFAM" id="SSF49785">
    <property type="entry name" value="Galactose-binding domain-like"/>
    <property type="match status" value="1"/>
</dbReference>
<protein>
    <recommendedName>
        <fullName evidence="2">alpha-L-fucosidase</fullName>
        <ecNumber evidence="2">3.2.1.51</ecNumber>
    </recommendedName>
</protein>
<dbReference type="InterPro" id="IPR000933">
    <property type="entry name" value="Glyco_hydro_29"/>
</dbReference>
<dbReference type="GO" id="GO:0006004">
    <property type="term" value="P:fucose metabolic process"/>
    <property type="evidence" value="ECO:0007669"/>
    <property type="project" value="TreeGrafter"/>
</dbReference>
<dbReference type="PATRIC" id="fig|1432052.3.peg.1609"/>
<dbReference type="Gene3D" id="3.20.20.80">
    <property type="entry name" value="Glycosidases"/>
    <property type="match status" value="1"/>
</dbReference>
<organism evidence="7 8">
    <name type="scientific">Eisenbergiella tayi</name>
    <dbReference type="NCBI Taxonomy" id="1432052"/>
    <lineage>
        <taxon>Bacteria</taxon>
        <taxon>Bacillati</taxon>
        <taxon>Bacillota</taxon>
        <taxon>Clostridia</taxon>
        <taxon>Lachnospirales</taxon>
        <taxon>Lachnospiraceae</taxon>
        <taxon>Eisenbergiella</taxon>
    </lineage>
</organism>
<dbReference type="EMBL" id="MCGI01000001">
    <property type="protein sequence ID" value="ODM13750.1"/>
    <property type="molecule type" value="Genomic_DNA"/>
</dbReference>
<dbReference type="PANTHER" id="PTHR10030">
    <property type="entry name" value="ALPHA-L-FUCOSIDASE"/>
    <property type="match status" value="1"/>
</dbReference>
<sequence length="480" mass="55407">MDKNIEKMIAVVPSVRQLEWQEMEFYGFLHYGLNTYLGIEWGDGSAPLSILTPEDMDVEQWVVSMKAAEMKGVVMFCKHHDGFCLWDTKTTSYNIMNTPYGKDLLKEVAEACAKYDMKLGLYLSPWDRSHPAYGTESYNDIFIQQLDEILTGYGKAFCVWFDGACGEGENGKKQRYDWQRYYSFIREKQPEAVISIAGPDVRWCGNEAGWHRKQEWSVVPEALKKAECVAELSQQEDNEEFRSKPVNSTMEDLGSRKALEGAGPLAWYPCEVDTSIRPGWFYMEHDDNRVRPLDELLDIYLNTVGANANLILNVPPCKEGYLKKNDVKRMNEIGCFIRDTFSHNLAENAEIHTDSYSEDGHVDALRSQDRDSYWKAAKGKEKAEIELALCREEMVDYCMLMEDIRQSQRIEKFHILCRTEGQWKRVFEGTAVGHKKICRFEPVNTDAVKIVIEESRSCPTLRFVGLYYGYLVPEVKKRSR</sequence>
<evidence type="ECO:0000256" key="4">
    <source>
        <dbReference type="ARBA" id="ARBA00022801"/>
    </source>
</evidence>
<dbReference type="SUPFAM" id="SSF51445">
    <property type="entry name" value="(Trans)glycosidases"/>
    <property type="match status" value="1"/>
</dbReference>
<evidence type="ECO:0000313" key="7">
    <source>
        <dbReference type="EMBL" id="ODM13750.1"/>
    </source>
</evidence>
<accession>A0A1E3AYI0</accession>
<dbReference type="Proteomes" id="UP000095003">
    <property type="component" value="Unassembled WGS sequence"/>
</dbReference>
<dbReference type="InterPro" id="IPR057739">
    <property type="entry name" value="Glyco_hydro_29_N"/>
</dbReference>
<reference evidence="7 8" key="1">
    <citation type="submission" date="2016-07" db="EMBL/GenBank/DDBJ databases">
        <title>Characterization of isolates of Eisenbergiella tayi derived from blood cultures, using whole genome sequencing.</title>
        <authorList>
            <person name="Burdz T."/>
            <person name="Wiebe D."/>
            <person name="Huynh C."/>
            <person name="Bernard K."/>
        </authorList>
    </citation>
    <scope>NUCLEOTIDE SEQUENCE [LARGE SCALE GENOMIC DNA]</scope>
    <source>
        <strain evidence="7 8">NML 120489</strain>
    </source>
</reference>
<dbReference type="Gene3D" id="2.60.120.260">
    <property type="entry name" value="Galactose-binding domain-like"/>
    <property type="match status" value="1"/>
</dbReference>
<dbReference type="SMART" id="SM00812">
    <property type="entry name" value="Alpha_L_fucos"/>
    <property type="match status" value="1"/>
</dbReference>
<comment type="caution">
    <text evidence="7">The sequence shown here is derived from an EMBL/GenBank/DDBJ whole genome shotgun (WGS) entry which is preliminary data.</text>
</comment>
<feature type="domain" description="Glycoside hydrolase family 29 N-terminal" evidence="6">
    <location>
        <begin position="51"/>
        <end position="338"/>
    </location>
</feature>
<proteinExistence type="inferred from homology"/>
<dbReference type="GO" id="GO:0005764">
    <property type="term" value="C:lysosome"/>
    <property type="evidence" value="ECO:0007669"/>
    <property type="project" value="TreeGrafter"/>
</dbReference>
<evidence type="ECO:0000256" key="5">
    <source>
        <dbReference type="ARBA" id="ARBA00023295"/>
    </source>
</evidence>
<dbReference type="RefSeq" id="WP_069156240.1">
    <property type="nucleotide sequence ID" value="NZ_JBKXXQ010000003.1"/>
</dbReference>
<keyword evidence="4" id="KW-0378">Hydrolase</keyword>
<evidence type="ECO:0000259" key="6">
    <source>
        <dbReference type="Pfam" id="PF01120"/>
    </source>
</evidence>
<dbReference type="GO" id="GO:0016139">
    <property type="term" value="P:glycoside catabolic process"/>
    <property type="evidence" value="ECO:0007669"/>
    <property type="project" value="TreeGrafter"/>
</dbReference>
<dbReference type="PANTHER" id="PTHR10030:SF37">
    <property type="entry name" value="ALPHA-L-FUCOSIDASE-RELATED"/>
    <property type="match status" value="1"/>
</dbReference>
<dbReference type="Pfam" id="PF01120">
    <property type="entry name" value="Alpha_L_fucos"/>
    <property type="match status" value="1"/>
</dbReference>
<evidence type="ECO:0000256" key="2">
    <source>
        <dbReference type="ARBA" id="ARBA00012662"/>
    </source>
</evidence>
<dbReference type="AlphaFoldDB" id="A0A1E3AYI0"/>
<evidence type="ECO:0000256" key="3">
    <source>
        <dbReference type="ARBA" id="ARBA00022729"/>
    </source>
</evidence>
<comment type="similarity">
    <text evidence="1">Belongs to the glycosyl hydrolase 29 family.</text>
</comment>
<keyword evidence="5" id="KW-0326">Glycosidase</keyword>
<dbReference type="EC" id="3.2.1.51" evidence="2"/>
<keyword evidence="3" id="KW-0732">Signal</keyword>
<dbReference type="GO" id="GO:0004560">
    <property type="term" value="F:alpha-L-fucosidase activity"/>
    <property type="evidence" value="ECO:0007669"/>
    <property type="project" value="InterPro"/>
</dbReference>
<dbReference type="InterPro" id="IPR008979">
    <property type="entry name" value="Galactose-bd-like_sf"/>
</dbReference>
<dbReference type="InterPro" id="IPR017853">
    <property type="entry name" value="GH"/>
</dbReference>